<evidence type="ECO:0000313" key="5">
    <source>
        <dbReference type="Proteomes" id="UP000199475"/>
    </source>
</evidence>
<feature type="domain" description="Bacterial sugar transferase" evidence="3">
    <location>
        <begin position="9"/>
        <end position="190"/>
    </location>
</feature>
<reference evidence="4 5" key="1">
    <citation type="submission" date="2016-10" db="EMBL/GenBank/DDBJ databases">
        <authorList>
            <person name="de Groot N.N."/>
        </authorList>
    </citation>
    <scope>NUCLEOTIDE SEQUENCE [LARGE SCALE GENOMIC DNA]</scope>
    <source>
        <strain evidence="4 5">CGMCC 1.9159</strain>
    </source>
</reference>
<dbReference type="Pfam" id="PF02397">
    <property type="entry name" value="Bac_transf"/>
    <property type="match status" value="1"/>
</dbReference>
<dbReference type="EMBL" id="FNGP01000003">
    <property type="protein sequence ID" value="SDL48494.1"/>
    <property type="molecule type" value="Genomic_DNA"/>
</dbReference>
<dbReference type="Proteomes" id="UP000199475">
    <property type="component" value="Unassembled WGS sequence"/>
</dbReference>
<proteinExistence type="inferred from homology"/>
<dbReference type="AlphaFoldDB" id="A0A1G9KG48"/>
<comment type="similarity">
    <text evidence="1">Belongs to the bacterial sugar transferase family.</text>
</comment>
<evidence type="ECO:0000256" key="1">
    <source>
        <dbReference type="ARBA" id="ARBA00006464"/>
    </source>
</evidence>
<keyword evidence="2" id="KW-0472">Membrane</keyword>
<name>A0A1G9KG48_9ACTN</name>
<feature type="transmembrane region" description="Helical" evidence="2">
    <location>
        <begin position="12"/>
        <end position="35"/>
    </location>
</feature>
<accession>A0A1G9KG48</accession>
<evidence type="ECO:0000259" key="3">
    <source>
        <dbReference type="Pfam" id="PF02397"/>
    </source>
</evidence>
<keyword evidence="4" id="KW-0808">Transferase</keyword>
<sequence length="207" mass="22904">MSLYRRYGKRILDLALGVVALPLVGAAALVVVPAIRLEDGGPALYRSQRRGLRGRHFTMLKFRSMGVGAPDLRNADLSTLNSDDDPRVTRVGRIIRKLSVDELPQVLNVLRGDMSFVGPRPNMTRQSWDELTEQERKRVQVRPGITGLSQAYHRNAATTQQKYALDCEYVDTVSLLLDLKIIAKTFTSVLAARNINASGTAGEGERS</sequence>
<dbReference type="GO" id="GO:0016780">
    <property type="term" value="F:phosphotransferase activity, for other substituted phosphate groups"/>
    <property type="evidence" value="ECO:0007669"/>
    <property type="project" value="TreeGrafter"/>
</dbReference>
<dbReference type="PANTHER" id="PTHR30576">
    <property type="entry name" value="COLANIC BIOSYNTHESIS UDP-GLUCOSE LIPID CARRIER TRANSFERASE"/>
    <property type="match status" value="1"/>
</dbReference>
<keyword evidence="2" id="KW-1133">Transmembrane helix</keyword>
<dbReference type="STRING" id="686624.SAMN04488242_1609"/>
<organism evidence="4 5">
    <name type="scientific">Tessaracoccus oleiagri</name>
    <dbReference type="NCBI Taxonomy" id="686624"/>
    <lineage>
        <taxon>Bacteria</taxon>
        <taxon>Bacillati</taxon>
        <taxon>Actinomycetota</taxon>
        <taxon>Actinomycetes</taxon>
        <taxon>Propionibacteriales</taxon>
        <taxon>Propionibacteriaceae</taxon>
        <taxon>Tessaracoccus</taxon>
    </lineage>
</organism>
<keyword evidence="2" id="KW-0812">Transmembrane</keyword>
<evidence type="ECO:0000256" key="2">
    <source>
        <dbReference type="SAM" id="Phobius"/>
    </source>
</evidence>
<evidence type="ECO:0000313" key="4">
    <source>
        <dbReference type="EMBL" id="SDL48494.1"/>
    </source>
</evidence>
<dbReference type="RefSeq" id="WP_218118401.1">
    <property type="nucleotide sequence ID" value="NZ_FNGP01000003.1"/>
</dbReference>
<protein>
    <submittedName>
        <fullName evidence="4">Sugar transferase involved in LPS biosynthesis (Colanic, teichoic acid)</fullName>
    </submittedName>
</protein>
<keyword evidence="5" id="KW-1185">Reference proteome</keyword>
<gene>
    <name evidence="4" type="ORF">SAMN04488242_1609</name>
</gene>
<dbReference type="PANTHER" id="PTHR30576:SF0">
    <property type="entry name" value="UNDECAPRENYL-PHOSPHATE N-ACETYLGALACTOSAMINYL 1-PHOSPHATE TRANSFERASE-RELATED"/>
    <property type="match status" value="1"/>
</dbReference>
<dbReference type="InterPro" id="IPR003362">
    <property type="entry name" value="Bact_transf"/>
</dbReference>